<feature type="chain" id="PRO_5003401145" description="Peptidase S1 and S6 chymotrypsin/Hap" evidence="1">
    <location>
        <begin position="21"/>
        <end position="518"/>
    </location>
</feature>
<dbReference type="eggNOG" id="COG0265">
    <property type="taxonomic scope" value="Bacteria"/>
</dbReference>
<dbReference type="STRING" id="880070.Cycma_2678"/>
<dbReference type="InterPro" id="IPR009003">
    <property type="entry name" value="Peptidase_S1_PA"/>
</dbReference>
<name>G0IYJ4_CYCMS</name>
<dbReference type="KEGG" id="cmr:Cycma_2678"/>
<sequence>MNKIIWCLALSSLLSFKIVARQFDPDKVKNALVKVIVPVQNNTSNALTGFVWKTPNQVVTSLHGMSRSGEIRILYQGQAWRKARIKKVLQKADLVLLELIEGQAPPPSTVAPLSQFNPTKVKFGTDVFAIGYNGGATGSSSRQMKKGYVNPETLSHLIPKKDKEALAKIGFPALDLNILYLEGSLLPGFSGAPVFDSQGKLIGIGDGGLEKGASNVSWIIPAGYLTELENSSTNSLPNGFENLRQLFSAEATIDFPENEGNLTQTNKTFFPNSEFNSATIAPVKAAGFEFHPTKNRSLTEMIESTDDPENLLMLSDEFELDMNIQLDYEAMRFDIYEDISTGVVIAVPEGISLMYNPAEEAFQAINPDNNDMQLYFYGVQNDFSQTNFEDLMVAVGEIINQNFVMRFGVSGFTIDTDYSLWNEFDGGRKIAWILSLGNEYLMGQDGLQYGLYVYMTLLMTEEKTFMSIATIPIPAEVVAFAISTGMDCNNPGMFAEYCDYFNKVFKTFSAAHLLNFAY</sequence>
<evidence type="ECO:0000313" key="3">
    <source>
        <dbReference type="Proteomes" id="UP000001635"/>
    </source>
</evidence>
<organism evidence="2 3">
    <name type="scientific">Cyclobacterium marinum (strain ATCC 25205 / DSM 745 / LMG 13164 / NCIMB 1802)</name>
    <name type="common">Flectobacillus marinus</name>
    <dbReference type="NCBI Taxonomy" id="880070"/>
    <lineage>
        <taxon>Bacteria</taxon>
        <taxon>Pseudomonadati</taxon>
        <taxon>Bacteroidota</taxon>
        <taxon>Cytophagia</taxon>
        <taxon>Cytophagales</taxon>
        <taxon>Cyclobacteriaceae</taxon>
        <taxon>Cyclobacterium</taxon>
    </lineage>
</organism>
<gene>
    <name evidence="2" type="ordered locus">Cycma_2678</name>
</gene>
<dbReference type="AlphaFoldDB" id="G0IYJ4"/>
<dbReference type="SUPFAM" id="SSF50494">
    <property type="entry name" value="Trypsin-like serine proteases"/>
    <property type="match status" value="1"/>
</dbReference>
<keyword evidence="1" id="KW-0732">Signal</keyword>
<protein>
    <recommendedName>
        <fullName evidence="4">Peptidase S1 and S6 chymotrypsin/Hap</fullName>
    </recommendedName>
</protein>
<keyword evidence="3" id="KW-1185">Reference proteome</keyword>
<dbReference type="EMBL" id="CP002955">
    <property type="protein sequence ID" value="AEL26417.1"/>
    <property type="molecule type" value="Genomic_DNA"/>
</dbReference>
<accession>G0IYJ4</accession>
<evidence type="ECO:0000313" key="2">
    <source>
        <dbReference type="EMBL" id="AEL26417.1"/>
    </source>
</evidence>
<dbReference type="Gene3D" id="2.40.10.120">
    <property type="match status" value="1"/>
</dbReference>
<evidence type="ECO:0008006" key="4">
    <source>
        <dbReference type="Google" id="ProtNLM"/>
    </source>
</evidence>
<dbReference type="OrthoDB" id="9766361at2"/>
<dbReference type="Proteomes" id="UP000001635">
    <property type="component" value="Chromosome"/>
</dbReference>
<dbReference type="RefSeq" id="WP_014020709.1">
    <property type="nucleotide sequence ID" value="NC_015914.1"/>
</dbReference>
<proteinExistence type="predicted"/>
<dbReference type="Pfam" id="PF13365">
    <property type="entry name" value="Trypsin_2"/>
    <property type="match status" value="1"/>
</dbReference>
<evidence type="ECO:0000256" key="1">
    <source>
        <dbReference type="SAM" id="SignalP"/>
    </source>
</evidence>
<dbReference type="HOGENOM" id="CLU_525534_0_0_10"/>
<reference evidence="3" key="1">
    <citation type="submission" date="2011-07" db="EMBL/GenBank/DDBJ databases">
        <title>The complete genome of Cyclobacterium marinum DSM 745.</title>
        <authorList>
            <person name="Lucas S."/>
            <person name="Han J."/>
            <person name="Lapidus A."/>
            <person name="Bruce D."/>
            <person name="Goodwin L."/>
            <person name="Pitluck S."/>
            <person name="Peters L."/>
            <person name="Kyrpides N."/>
            <person name="Mavromatis K."/>
            <person name="Ivanova N."/>
            <person name="Ovchinnikova G."/>
            <person name="Chertkov O."/>
            <person name="Detter J.C."/>
            <person name="Tapia R."/>
            <person name="Han C."/>
            <person name="Land M."/>
            <person name="Hauser L."/>
            <person name="Markowitz V."/>
            <person name="Cheng J.-F."/>
            <person name="Hugenholtz P."/>
            <person name="Woyke T."/>
            <person name="Wu D."/>
            <person name="Tindall B."/>
            <person name="Schuetze A."/>
            <person name="Brambilla E."/>
            <person name="Klenk H.-P."/>
            <person name="Eisen J.A."/>
        </authorList>
    </citation>
    <scope>NUCLEOTIDE SEQUENCE [LARGE SCALE GENOMIC DNA]</scope>
    <source>
        <strain evidence="3">ATCC 25205 / DSM 745 / LMG 13164 / NCIMB 1802</strain>
    </source>
</reference>
<feature type="signal peptide" evidence="1">
    <location>
        <begin position="1"/>
        <end position="20"/>
    </location>
</feature>